<evidence type="ECO:0000313" key="2">
    <source>
        <dbReference type="EMBL" id="EAY08527.1"/>
    </source>
</evidence>
<feature type="compositionally biased region" description="Polar residues" evidence="1">
    <location>
        <begin position="1"/>
        <end position="43"/>
    </location>
</feature>
<name>A2EFN2_TRIV3</name>
<evidence type="ECO:0000313" key="3">
    <source>
        <dbReference type="Proteomes" id="UP000001542"/>
    </source>
</evidence>
<evidence type="ECO:0000256" key="1">
    <source>
        <dbReference type="SAM" id="MobiDB-lite"/>
    </source>
</evidence>
<dbReference type="InParanoid" id="A2EFN2"/>
<reference evidence="2" key="1">
    <citation type="submission" date="2006-10" db="EMBL/GenBank/DDBJ databases">
        <authorList>
            <person name="Amadeo P."/>
            <person name="Zhao Q."/>
            <person name="Wortman J."/>
            <person name="Fraser-Liggett C."/>
            <person name="Carlton J."/>
        </authorList>
    </citation>
    <scope>NUCLEOTIDE SEQUENCE</scope>
    <source>
        <strain evidence="2">G3</strain>
    </source>
</reference>
<reference evidence="2" key="2">
    <citation type="journal article" date="2007" name="Science">
        <title>Draft genome sequence of the sexually transmitted pathogen Trichomonas vaginalis.</title>
        <authorList>
            <person name="Carlton J.M."/>
            <person name="Hirt R.P."/>
            <person name="Silva J.C."/>
            <person name="Delcher A.L."/>
            <person name="Schatz M."/>
            <person name="Zhao Q."/>
            <person name="Wortman J.R."/>
            <person name="Bidwell S.L."/>
            <person name="Alsmark U.C.M."/>
            <person name="Besteiro S."/>
            <person name="Sicheritz-Ponten T."/>
            <person name="Noel C.J."/>
            <person name="Dacks J.B."/>
            <person name="Foster P.G."/>
            <person name="Simillion C."/>
            <person name="Van de Peer Y."/>
            <person name="Miranda-Saavedra D."/>
            <person name="Barton G.J."/>
            <person name="Westrop G.D."/>
            <person name="Mueller S."/>
            <person name="Dessi D."/>
            <person name="Fiori P.L."/>
            <person name="Ren Q."/>
            <person name="Paulsen I."/>
            <person name="Zhang H."/>
            <person name="Bastida-Corcuera F.D."/>
            <person name="Simoes-Barbosa A."/>
            <person name="Brown M.T."/>
            <person name="Hayes R.D."/>
            <person name="Mukherjee M."/>
            <person name="Okumura C.Y."/>
            <person name="Schneider R."/>
            <person name="Smith A.J."/>
            <person name="Vanacova S."/>
            <person name="Villalvazo M."/>
            <person name="Haas B.J."/>
            <person name="Pertea M."/>
            <person name="Feldblyum T.V."/>
            <person name="Utterback T.R."/>
            <person name="Shu C.L."/>
            <person name="Osoegawa K."/>
            <person name="de Jong P.J."/>
            <person name="Hrdy I."/>
            <person name="Horvathova L."/>
            <person name="Zubacova Z."/>
            <person name="Dolezal P."/>
            <person name="Malik S.B."/>
            <person name="Logsdon J.M. Jr."/>
            <person name="Henze K."/>
            <person name="Gupta A."/>
            <person name="Wang C.C."/>
            <person name="Dunne R.L."/>
            <person name="Upcroft J.A."/>
            <person name="Upcroft P."/>
            <person name="White O."/>
            <person name="Salzberg S.L."/>
            <person name="Tang P."/>
            <person name="Chiu C.-H."/>
            <person name="Lee Y.-S."/>
            <person name="Embley T.M."/>
            <person name="Coombs G.H."/>
            <person name="Mottram J.C."/>
            <person name="Tachezy J."/>
            <person name="Fraser-Liggett C.M."/>
            <person name="Johnson P.J."/>
        </authorList>
    </citation>
    <scope>NUCLEOTIDE SEQUENCE [LARGE SCALE GENOMIC DNA]</scope>
    <source>
        <strain evidence="2">G3</strain>
    </source>
</reference>
<sequence length="157" mass="17015">MEKNASTPNQTKGNTSTDSSSVQNQNSKNDSQPASLNSFNSEQDTVDSFPFNPFSSTAINETPSPVQPQQDIPPIPKPQKLRVSIPYSVIVSPENVAPLHLQIDPADDSTTYTDMLELAESEAFTEGAFDFTELATQDDPMSSADAAFAFLKQINAQ</sequence>
<accession>A2EFN2</accession>
<keyword evidence="3" id="KW-1185">Reference proteome</keyword>
<dbReference type="AlphaFoldDB" id="A2EFN2"/>
<feature type="compositionally biased region" description="Polar residues" evidence="1">
    <location>
        <begin position="53"/>
        <end position="62"/>
    </location>
</feature>
<gene>
    <name evidence="2" type="ORF">TVAG_487530</name>
</gene>
<dbReference type="VEuPathDB" id="TrichDB:TVAG_487530"/>
<organism evidence="2 3">
    <name type="scientific">Trichomonas vaginalis (strain ATCC PRA-98 / G3)</name>
    <dbReference type="NCBI Taxonomy" id="412133"/>
    <lineage>
        <taxon>Eukaryota</taxon>
        <taxon>Metamonada</taxon>
        <taxon>Parabasalia</taxon>
        <taxon>Trichomonadida</taxon>
        <taxon>Trichomonadidae</taxon>
        <taxon>Trichomonas</taxon>
    </lineage>
</organism>
<proteinExistence type="predicted"/>
<dbReference type="RefSeq" id="XP_001320750.1">
    <property type="nucleotide sequence ID" value="XM_001320715.1"/>
</dbReference>
<dbReference type="KEGG" id="tva:4766430"/>
<dbReference type="VEuPathDB" id="TrichDB:TVAGG3_0062100"/>
<dbReference type="EMBL" id="DS113376">
    <property type="protein sequence ID" value="EAY08527.1"/>
    <property type="molecule type" value="Genomic_DNA"/>
</dbReference>
<feature type="region of interest" description="Disordered" evidence="1">
    <location>
        <begin position="1"/>
        <end position="79"/>
    </location>
</feature>
<dbReference type="Proteomes" id="UP000001542">
    <property type="component" value="Unassembled WGS sequence"/>
</dbReference>
<protein>
    <submittedName>
        <fullName evidence="2">Uncharacterized protein</fullName>
    </submittedName>
</protein>